<proteinExistence type="predicted"/>
<dbReference type="KEGG" id="dpo:4802613"/>
<dbReference type="PANTHER" id="PTHR22958:SF1">
    <property type="entry name" value="GLYCEROPHOSPHOCHOLINE PHOSPHODIESTERASE GPCPD1"/>
    <property type="match status" value="1"/>
</dbReference>
<evidence type="ECO:0000313" key="6">
    <source>
        <dbReference type="RefSeq" id="XP_001359501.4"/>
    </source>
</evidence>
<dbReference type="GO" id="GO:0046475">
    <property type="term" value="P:glycerophospholipid catabolic process"/>
    <property type="evidence" value="ECO:0007669"/>
    <property type="project" value="TreeGrafter"/>
</dbReference>
<keyword evidence="1" id="KW-0378">Hydrolase</keyword>
<feature type="region of interest" description="Disordered" evidence="2">
    <location>
        <begin position="17"/>
        <end position="36"/>
    </location>
</feature>
<reference evidence="5" key="1">
    <citation type="submission" date="2024-06" db="UniProtKB">
        <authorList>
            <consortium name="RefSeq"/>
        </authorList>
    </citation>
    <scope>NUCLEOTIDE SEQUENCE [LARGE SCALE GENOMIC DNA]</scope>
    <source>
        <strain evidence="5">MV2-25</strain>
    </source>
</reference>
<name>A0A6I8UQX0_DROPS</name>
<feature type="domain" description="CBM20" evidence="3">
    <location>
        <begin position="38"/>
        <end position="160"/>
    </location>
</feature>
<organism evidence="5 6">
    <name type="scientific">Drosophila pseudoobscura pseudoobscura</name>
    <name type="common">Fruit fly</name>
    <dbReference type="NCBI Taxonomy" id="46245"/>
    <lineage>
        <taxon>Eukaryota</taxon>
        <taxon>Metazoa</taxon>
        <taxon>Ecdysozoa</taxon>
        <taxon>Arthropoda</taxon>
        <taxon>Hexapoda</taxon>
        <taxon>Insecta</taxon>
        <taxon>Pterygota</taxon>
        <taxon>Neoptera</taxon>
        <taxon>Endopterygota</taxon>
        <taxon>Diptera</taxon>
        <taxon>Brachycera</taxon>
        <taxon>Muscomorpha</taxon>
        <taxon>Ephydroidea</taxon>
        <taxon>Drosophilidae</taxon>
        <taxon>Drosophila</taxon>
        <taxon>Sophophora</taxon>
    </lineage>
</organism>
<evidence type="ECO:0000259" key="3">
    <source>
        <dbReference type="PROSITE" id="PS51166"/>
    </source>
</evidence>
<dbReference type="Gene3D" id="3.20.20.190">
    <property type="entry name" value="Phosphatidylinositol (PI) phosphodiesterase"/>
    <property type="match status" value="1"/>
</dbReference>
<dbReference type="InterPro" id="IPR017946">
    <property type="entry name" value="PLC-like_Pdiesterase_TIM-brl"/>
</dbReference>
<dbReference type="InterPro" id="IPR013784">
    <property type="entry name" value="Carb-bd-like_fold"/>
</dbReference>
<accession>A0A6I8UQX0</accession>
<dbReference type="Proteomes" id="UP000001819">
    <property type="component" value="Chromosome 2"/>
</dbReference>
<dbReference type="Gene3D" id="2.60.40.10">
    <property type="entry name" value="Immunoglobulins"/>
    <property type="match status" value="1"/>
</dbReference>
<sequence length="740" mass="85783">MHRWFFATDREKCEEEAKPLEDPAQLGAEEKEKQELVAPPVPTTEWPFCVFYPRSLQGNEYVAITGDCESLGNWDPKKVFVMDKKDCHSQQKFEASVVIPRNFDIHYRYCVVIPSTETDEVYIRYWESRLESRVIRTCQNMLKACDRFGYQNESDTDYRVDRGWATSETYIHFKIFNAPFFWQKQSPRLLYVHIQPMFEKEQICPYAYKVPVPALKCLTLSSRQSESAAGDETDQSLRLTYTEVANLLYSSELSFQPDHGVCCGPEDMQLYHCSIGSPLETHYRLDLYTFAHKAGSDEPPYHYGYGFVKPGQLVGSEGHIIVSITCASTHRPLIEMCLRYLVIRPLENFKCDMRRTYERYWRRNRLPMDIGHRGSGITYYLGQDLVRENTLYGFKQAAVANADMVEFDVQLTKDAQVVVYHDFVMKFLLQRCSSYEELLTNCDLLIFPCEKLNRLKLLAMGGCKRTNHIAVPFEAFTYDQLTLARVLRFAANKGREVPCDRMLHEQRPFPLLLDMFEKEQTLLPQSLGFNIEIKFPQLDSTRRWEDECFKPTFDRNLYVDTILEIVLQHAGSRRILFSCFDADICTMVRLKQNLYPVMLLTENPECPVQYLDKRVSVLDNAVHLAHSLEFFGLAMHTNTVLQQPTIVAQLQQLHLHGVVWGSLNVDIRVRDVMKKHGVVGIIYDRLDQLDQAGEELPCGNLCIVDSIANRKMLQEMEEKEWGAKCGFKSGDDINEAPRYC</sequence>
<dbReference type="InterPro" id="IPR051578">
    <property type="entry name" value="GDPD"/>
</dbReference>
<dbReference type="SUPFAM" id="SSF51695">
    <property type="entry name" value="PLC-like phosphodiesterases"/>
    <property type="match status" value="1"/>
</dbReference>
<dbReference type="RefSeq" id="XP_001359501.4">
    <property type="nucleotide sequence ID" value="XM_001359464.4"/>
</dbReference>
<dbReference type="InParanoid" id="A0A6I8UQX0"/>
<gene>
    <name evidence="6" type="primary">LOC4802613</name>
</gene>
<dbReference type="AlphaFoldDB" id="A0A6I8UQX0"/>
<dbReference type="Pfam" id="PF03009">
    <property type="entry name" value="GDPD"/>
    <property type="match status" value="1"/>
</dbReference>
<evidence type="ECO:0000256" key="1">
    <source>
        <dbReference type="ARBA" id="ARBA00022801"/>
    </source>
</evidence>
<dbReference type="InterPro" id="IPR002044">
    <property type="entry name" value="CBM20"/>
</dbReference>
<dbReference type="GO" id="GO:2001070">
    <property type="term" value="F:starch binding"/>
    <property type="evidence" value="ECO:0007669"/>
    <property type="project" value="InterPro"/>
</dbReference>
<dbReference type="SMART" id="SM01065">
    <property type="entry name" value="CBM_2"/>
    <property type="match status" value="1"/>
</dbReference>
<dbReference type="Pfam" id="PF00686">
    <property type="entry name" value="CBM_20"/>
    <property type="match status" value="1"/>
</dbReference>
<feature type="domain" description="GP-PDE" evidence="4">
    <location>
        <begin position="367"/>
        <end position="693"/>
    </location>
</feature>
<keyword evidence="5" id="KW-1185">Reference proteome</keyword>
<protein>
    <submittedName>
        <fullName evidence="6">Glycerophosphocholine phosphodiesterase GPCPD1</fullName>
    </submittedName>
</protein>
<dbReference type="InterPro" id="IPR013783">
    <property type="entry name" value="Ig-like_fold"/>
</dbReference>
<dbReference type="GO" id="GO:0047389">
    <property type="term" value="F:glycerophosphocholine phosphodiesterase activity"/>
    <property type="evidence" value="ECO:0007669"/>
    <property type="project" value="TreeGrafter"/>
</dbReference>
<dbReference type="SUPFAM" id="SSF49452">
    <property type="entry name" value="Starch-binding domain-like"/>
    <property type="match status" value="1"/>
</dbReference>
<evidence type="ECO:0000259" key="4">
    <source>
        <dbReference type="PROSITE" id="PS51704"/>
    </source>
</evidence>
<dbReference type="InterPro" id="IPR030395">
    <property type="entry name" value="GP_PDE_dom"/>
</dbReference>
<dbReference type="PROSITE" id="PS51166">
    <property type="entry name" value="CBM20"/>
    <property type="match status" value="1"/>
</dbReference>
<evidence type="ECO:0000313" key="5">
    <source>
        <dbReference type="Proteomes" id="UP000001819"/>
    </source>
</evidence>
<reference evidence="6" key="2">
    <citation type="submission" date="2025-08" db="UniProtKB">
        <authorList>
            <consortium name="RefSeq"/>
        </authorList>
    </citation>
    <scope>IDENTIFICATION</scope>
    <source>
        <strain evidence="6">MV-25-SWS-2005</strain>
        <tissue evidence="6">Whole body</tissue>
    </source>
</reference>
<dbReference type="PROSITE" id="PS50007">
    <property type="entry name" value="PIPLC_X_DOMAIN"/>
    <property type="match status" value="1"/>
</dbReference>
<dbReference type="PROSITE" id="PS51704">
    <property type="entry name" value="GP_PDE"/>
    <property type="match status" value="1"/>
</dbReference>
<evidence type="ECO:0000256" key="2">
    <source>
        <dbReference type="SAM" id="MobiDB-lite"/>
    </source>
</evidence>
<dbReference type="PANTHER" id="PTHR22958">
    <property type="entry name" value="GLYCEROPHOSPHORYL DIESTER PHOSPHODIESTERASE"/>
    <property type="match status" value="1"/>
</dbReference>